<accession>G5JRR5</accession>
<dbReference type="EMBL" id="AEUV02000002">
    <property type="protein sequence ID" value="EHI75381.1"/>
    <property type="molecule type" value="Genomic_DNA"/>
</dbReference>
<comment type="caution">
    <text evidence="1">The sequence shown here is derived from an EMBL/GenBank/DDBJ whole genome shotgun (WGS) entry which is preliminary data.</text>
</comment>
<keyword evidence="2" id="KW-1185">Reference proteome</keyword>
<reference evidence="1" key="1">
    <citation type="submission" date="2011-07" db="EMBL/GenBank/DDBJ databases">
        <authorList>
            <person name="Stanhope M.J."/>
            <person name="Durkin A.S."/>
            <person name="Hostetler J."/>
            <person name="Kim M."/>
            <person name="Radune D."/>
            <person name="Singh I."/>
            <person name="Town C.D."/>
        </authorList>
    </citation>
    <scope>NUCLEOTIDE SEQUENCE [LARGE SCALE GENOMIC DNA]</scope>
    <source>
        <strain evidence="1">HS-6</strain>
    </source>
</reference>
<name>G5JRR5_STRCG</name>
<evidence type="ECO:0000313" key="1">
    <source>
        <dbReference type="EMBL" id="EHI75381.1"/>
    </source>
</evidence>
<dbReference type="Proteomes" id="UP000004322">
    <property type="component" value="Unassembled WGS sequence"/>
</dbReference>
<protein>
    <submittedName>
        <fullName evidence="1">Uncharacterized protein</fullName>
    </submittedName>
</protein>
<gene>
    <name evidence="1" type="ORF">STRCR_0773</name>
</gene>
<proteinExistence type="predicted"/>
<sequence>MIKRYYQKRKKNVLMTRQENVRLARLDKIADKREWDQPKMFNFKVVT</sequence>
<organism evidence="1 2">
    <name type="scientific">Streptococcus criceti HS-6</name>
    <dbReference type="NCBI Taxonomy" id="873449"/>
    <lineage>
        <taxon>Bacteria</taxon>
        <taxon>Bacillati</taxon>
        <taxon>Bacillota</taxon>
        <taxon>Bacilli</taxon>
        <taxon>Lactobacillales</taxon>
        <taxon>Streptococcaceae</taxon>
        <taxon>Streptococcus</taxon>
    </lineage>
</organism>
<dbReference type="AlphaFoldDB" id="G5JRR5"/>
<evidence type="ECO:0000313" key="2">
    <source>
        <dbReference type="Proteomes" id="UP000004322"/>
    </source>
</evidence>